<organism evidence="5">
    <name type="scientific">Singulisphaera sp. Ch08</name>
    <dbReference type="NCBI Taxonomy" id="3120278"/>
    <lineage>
        <taxon>Bacteria</taxon>
        <taxon>Pseudomonadati</taxon>
        <taxon>Planctomycetota</taxon>
        <taxon>Planctomycetia</taxon>
        <taxon>Isosphaerales</taxon>
        <taxon>Isosphaeraceae</taxon>
        <taxon>Singulisphaera</taxon>
    </lineage>
</organism>
<dbReference type="InterPro" id="IPR012893">
    <property type="entry name" value="HipA-like_C"/>
</dbReference>
<keyword evidence="3" id="KW-0418">Kinase</keyword>
<dbReference type="RefSeq" id="WP_406698694.1">
    <property type="nucleotide sequence ID" value="NZ_CP155447.1"/>
</dbReference>
<dbReference type="Gene3D" id="1.10.1070.20">
    <property type="match status" value="1"/>
</dbReference>
<dbReference type="InterPro" id="IPR052028">
    <property type="entry name" value="HipA_Ser/Thr_kinase"/>
</dbReference>
<accession>A0AAU7CK67</accession>
<evidence type="ECO:0000259" key="4">
    <source>
        <dbReference type="Pfam" id="PF07804"/>
    </source>
</evidence>
<keyword evidence="2" id="KW-0808">Transferase</keyword>
<dbReference type="GO" id="GO:0005829">
    <property type="term" value="C:cytosol"/>
    <property type="evidence" value="ECO:0007669"/>
    <property type="project" value="TreeGrafter"/>
</dbReference>
<comment type="similarity">
    <text evidence="1">Belongs to the HipA Ser/Thr kinase family.</text>
</comment>
<proteinExistence type="inferred from homology"/>
<sequence>MTRCPGCFKPEQATYCGACRKRLFGVKKVPFILPFSRPAYDQVKLGVTTDRMSISGIQTKISLALNAGRLEMVMSGGQYILKPRPHGTFKRLDMVPINEHLTMQIARQVFKIEVAENALVAFEDGELAYLVRRFDVQPDGQRSLQEDFAQIAARTEEAHGMNYKYDSSYEEIGQLIRRHVAASPVDLERFFTLVAFNYLVNNGDAHLKNFSLIKNEQADEYNLTPAYDLLNTRLHLPDETQTALELFKDGFETESYKANAYYAYDDFVEFAQRLGLVERRYKRILEMFISKQEAVFSLIECSMLSEECKNLYKKHVNDRISAFSYSLAGLRI</sequence>
<dbReference type="AlphaFoldDB" id="A0AAU7CK67"/>
<dbReference type="Pfam" id="PF07804">
    <property type="entry name" value="HipA_C"/>
    <property type="match status" value="1"/>
</dbReference>
<dbReference type="GO" id="GO:0004674">
    <property type="term" value="F:protein serine/threonine kinase activity"/>
    <property type="evidence" value="ECO:0007669"/>
    <property type="project" value="TreeGrafter"/>
</dbReference>
<protein>
    <submittedName>
        <fullName evidence="5">HipA domain-containing protein</fullName>
    </submittedName>
</protein>
<feature type="domain" description="HipA-like C-terminal" evidence="4">
    <location>
        <begin position="52"/>
        <end position="292"/>
    </location>
</feature>
<evidence type="ECO:0000256" key="1">
    <source>
        <dbReference type="ARBA" id="ARBA00010164"/>
    </source>
</evidence>
<dbReference type="EMBL" id="CP155447">
    <property type="protein sequence ID" value="XBH05843.1"/>
    <property type="molecule type" value="Genomic_DNA"/>
</dbReference>
<evidence type="ECO:0000256" key="2">
    <source>
        <dbReference type="ARBA" id="ARBA00022679"/>
    </source>
</evidence>
<name>A0AAU7CK67_9BACT</name>
<evidence type="ECO:0000256" key="3">
    <source>
        <dbReference type="ARBA" id="ARBA00022777"/>
    </source>
</evidence>
<evidence type="ECO:0000313" key="5">
    <source>
        <dbReference type="EMBL" id="XBH05843.1"/>
    </source>
</evidence>
<reference evidence="5" key="1">
    <citation type="submission" date="2024-05" db="EMBL/GenBank/DDBJ databases">
        <title>Planctomycetes of the genus Singulisphaera possess chitinolytic capabilities.</title>
        <authorList>
            <person name="Ivanova A."/>
        </authorList>
    </citation>
    <scope>NUCLEOTIDE SEQUENCE</scope>
    <source>
        <strain evidence="5">Ch08T</strain>
    </source>
</reference>
<dbReference type="PANTHER" id="PTHR37419:SF1">
    <property type="entry name" value="SERINE_THREONINE-PROTEIN KINASE TOXIN HIPA"/>
    <property type="match status" value="1"/>
</dbReference>
<gene>
    <name evidence="5" type="ORF">V5E97_07380</name>
</gene>
<dbReference type="PANTHER" id="PTHR37419">
    <property type="entry name" value="SERINE/THREONINE-PROTEIN KINASE TOXIN HIPA"/>
    <property type="match status" value="1"/>
</dbReference>